<feature type="compositionally biased region" description="Polar residues" evidence="1">
    <location>
        <begin position="232"/>
        <end position="250"/>
    </location>
</feature>
<keyword evidence="3" id="KW-1185">Reference proteome</keyword>
<dbReference type="OrthoDB" id="1002340at2759"/>
<comment type="caution">
    <text evidence="2">The sequence shown here is derived from an EMBL/GenBank/DDBJ whole genome shotgun (WGS) entry which is preliminary data.</text>
</comment>
<reference evidence="2 3" key="1">
    <citation type="submission" date="2020-06" db="EMBL/GenBank/DDBJ databases">
        <title>Transcriptomic and genomic resources for Thalictrum thalictroides and T. hernandezii: Facilitating candidate gene discovery in an emerging model plant lineage.</title>
        <authorList>
            <person name="Arias T."/>
            <person name="Riano-Pachon D.M."/>
            <person name="Di Stilio V.S."/>
        </authorList>
    </citation>
    <scope>NUCLEOTIDE SEQUENCE [LARGE SCALE GENOMIC DNA]</scope>
    <source>
        <strain evidence="3">cv. WT478/WT964</strain>
        <tissue evidence="2">Leaves</tissue>
    </source>
</reference>
<feature type="region of interest" description="Disordered" evidence="1">
    <location>
        <begin position="377"/>
        <end position="407"/>
    </location>
</feature>
<organism evidence="2 3">
    <name type="scientific">Thalictrum thalictroides</name>
    <name type="common">Rue-anemone</name>
    <name type="synonym">Anemone thalictroides</name>
    <dbReference type="NCBI Taxonomy" id="46969"/>
    <lineage>
        <taxon>Eukaryota</taxon>
        <taxon>Viridiplantae</taxon>
        <taxon>Streptophyta</taxon>
        <taxon>Embryophyta</taxon>
        <taxon>Tracheophyta</taxon>
        <taxon>Spermatophyta</taxon>
        <taxon>Magnoliopsida</taxon>
        <taxon>Ranunculales</taxon>
        <taxon>Ranunculaceae</taxon>
        <taxon>Thalictroideae</taxon>
        <taxon>Thalictrum</taxon>
    </lineage>
</organism>
<gene>
    <name evidence="2" type="ORF">FRX31_022186</name>
</gene>
<dbReference type="Proteomes" id="UP000554482">
    <property type="component" value="Unassembled WGS sequence"/>
</dbReference>
<feature type="compositionally biased region" description="Polar residues" evidence="1">
    <location>
        <begin position="294"/>
        <end position="322"/>
    </location>
</feature>
<dbReference type="AlphaFoldDB" id="A0A7J6VU31"/>
<feature type="compositionally biased region" description="Polar residues" evidence="1">
    <location>
        <begin position="269"/>
        <end position="278"/>
    </location>
</feature>
<accession>A0A7J6VU31</accession>
<proteinExistence type="predicted"/>
<feature type="region of interest" description="Disordered" evidence="1">
    <location>
        <begin position="224"/>
        <end position="250"/>
    </location>
</feature>
<evidence type="ECO:0000313" key="3">
    <source>
        <dbReference type="Proteomes" id="UP000554482"/>
    </source>
</evidence>
<evidence type="ECO:0000256" key="1">
    <source>
        <dbReference type="SAM" id="MobiDB-lite"/>
    </source>
</evidence>
<feature type="region of interest" description="Disordered" evidence="1">
    <location>
        <begin position="1"/>
        <end position="22"/>
    </location>
</feature>
<protein>
    <submittedName>
        <fullName evidence="2">Uncharacterized protein</fullName>
    </submittedName>
</protein>
<feature type="region of interest" description="Disordered" evidence="1">
    <location>
        <begin position="291"/>
        <end position="355"/>
    </location>
</feature>
<feature type="region of interest" description="Disordered" evidence="1">
    <location>
        <begin position="259"/>
        <end position="278"/>
    </location>
</feature>
<name>A0A7J6VU31_THATH</name>
<feature type="compositionally biased region" description="Low complexity" evidence="1">
    <location>
        <begin position="336"/>
        <end position="345"/>
    </location>
</feature>
<dbReference type="EMBL" id="JABWDY010027042">
    <property type="protein sequence ID" value="KAF5188227.1"/>
    <property type="molecule type" value="Genomic_DNA"/>
</dbReference>
<evidence type="ECO:0000313" key="2">
    <source>
        <dbReference type="EMBL" id="KAF5188227.1"/>
    </source>
</evidence>
<sequence length="432" mass="46658">MALPPDPSMASKAVDGSTPAPQQSFAAILKSPPSSQVVLPPASFRSFKKDGKLAFSFSKEDLERGQLLVSAHSMVLKFSAERPSLGIIRAGIQKNWNVNGNFNLGLLDARHVLVTFDAETEVTKSLSRYNCQFLGISTKNHTSKWTCLQGNWKPFGSIPSGNLDINTTSENPTQGTKDAGNTQPHTTLLLNTAFDVLNEANTDNISVIQPANNETTQGHIIETAVNPHTERSNAPSIPSTSIKSKQQPPSNICVELTPQKEDAHKSPSRNHLPQPQNTFTPLAQLEKGAVDAPNDNNQVSSTSSPCDTRGTTTSINPSSSASLPLGETSKNKKPPSDLSPSHLTPLPTPLSGGGMKGSDSSFLILDYHNPAYNEDFPPLSKDFDFEEGDLQEDNPLTPSYGSDPESYRKKINRFGFTAKKLSSRAPTLDRVP</sequence>